<evidence type="ECO:0000313" key="1">
    <source>
        <dbReference type="EMBL" id="KAG6450244.1"/>
    </source>
</evidence>
<keyword evidence="2" id="KW-1185">Reference proteome</keyword>
<sequence>MKLYAACHVQPDLNLNLAIWDVASSGLRFDIVQPPSPICSTAQRPISTDIN</sequence>
<proteinExistence type="predicted"/>
<comment type="caution">
    <text evidence="1">The sequence shown here is derived from an EMBL/GenBank/DDBJ whole genome shotgun (WGS) entry which is preliminary data.</text>
</comment>
<protein>
    <submittedName>
        <fullName evidence="1">Uncharacterized protein</fullName>
    </submittedName>
</protein>
<name>A0A922CLG2_MANSE</name>
<organism evidence="1 2">
    <name type="scientific">Manduca sexta</name>
    <name type="common">Tobacco hawkmoth</name>
    <name type="synonym">Tobacco hornworm</name>
    <dbReference type="NCBI Taxonomy" id="7130"/>
    <lineage>
        <taxon>Eukaryota</taxon>
        <taxon>Metazoa</taxon>
        <taxon>Ecdysozoa</taxon>
        <taxon>Arthropoda</taxon>
        <taxon>Hexapoda</taxon>
        <taxon>Insecta</taxon>
        <taxon>Pterygota</taxon>
        <taxon>Neoptera</taxon>
        <taxon>Endopterygota</taxon>
        <taxon>Lepidoptera</taxon>
        <taxon>Glossata</taxon>
        <taxon>Ditrysia</taxon>
        <taxon>Bombycoidea</taxon>
        <taxon>Sphingidae</taxon>
        <taxon>Sphinginae</taxon>
        <taxon>Sphingini</taxon>
        <taxon>Manduca</taxon>
    </lineage>
</organism>
<accession>A0A922CLG2</accession>
<evidence type="ECO:0000313" key="2">
    <source>
        <dbReference type="Proteomes" id="UP000791440"/>
    </source>
</evidence>
<dbReference type="AlphaFoldDB" id="A0A922CLG2"/>
<dbReference type="Proteomes" id="UP000791440">
    <property type="component" value="Unassembled WGS sequence"/>
</dbReference>
<reference evidence="1" key="2">
    <citation type="submission" date="2020-12" db="EMBL/GenBank/DDBJ databases">
        <authorList>
            <person name="Kanost M."/>
        </authorList>
    </citation>
    <scope>NUCLEOTIDE SEQUENCE</scope>
</reference>
<dbReference type="EMBL" id="JH668385">
    <property type="protein sequence ID" value="KAG6450244.1"/>
    <property type="molecule type" value="Genomic_DNA"/>
</dbReference>
<reference evidence="1" key="1">
    <citation type="journal article" date="2016" name="Insect Biochem. Mol. Biol.">
        <title>Multifaceted biological insights from a draft genome sequence of the tobacco hornworm moth, Manduca sexta.</title>
        <authorList>
            <person name="Kanost M.R."/>
            <person name="Arrese E.L."/>
            <person name="Cao X."/>
            <person name="Chen Y.R."/>
            <person name="Chellapilla S."/>
            <person name="Goldsmith M.R."/>
            <person name="Grosse-Wilde E."/>
            <person name="Heckel D.G."/>
            <person name="Herndon N."/>
            <person name="Jiang H."/>
            <person name="Papanicolaou A."/>
            <person name="Qu J."/>
            <person name="Soulages J.L."/>
            <person name="Vogel H."/>
            <person name="Walters J."/>
            <person name="Waterhouse R.M."/>
            <person name="Ahn S.J."/>
            <person name="Almeida F.C."/>
            <person name="An C."/>
            <person name="Aqrawi P."/>
            <person name="Bretschneider A."/>
            <person name="Bryant W.B."/>
            <person name="Bucks S."/>
            <person name="Chao H."/>
            <person name="Chevignon G."/>
            <person name="Christen J.M."/>
            <person name="Clarke D.F."/>
            <person name="Dittmer N.T."/>
            <person name="Ferguson L.C.F."/>
            <person name="Garavelou S."/>
            <person name="Gordon K.H.J."/>
            <person name="Gunaratna R.T."/>
            <person name="Han Y."/>
            <person name="Hauser F."/>
            <person name="He Y."/>
            <person name="Heidel-Fischer H."/>
            <person name="Hirsh A."/>
            <person name="Hu Y."/>
            <person name="Jiang H."/>
            <person name="Kalra D."/>
            <person name="Klinner C."/>
            <person name="Konig C."/>
            <person name="Kovar C."/>
            <person name="Kroll A.R."/>
            <person name="Kuwar S.S."/>
            <person name="Lee S.L."/>
            <person name="Lehman R."/>
            <person name="Li K."/>
            <person name="Li Z."/>
            <person name="Liang H."/>
            <person name="Lovelace S."/>
            <person name="Lu Z."/>
            <person name="Mansfield J.H."/>
            <person name="McCulloch K.J."/>
            <person name="Mathew T."/>
            <person name="Morton B."/>
            <person name="Muzny D.M."/>
            <person name="Neunemann D."/>
            <person name="Ongeri F."/>
            <person name="Pauchet Y."/>
            <person name="Pu L.L."/>
            <person name="Pyrousis I."/>
            <person name="Rao X.J."/>
            <person name="Redding A."/>
            <person name="Roesel C."/>
            <person name="Sanchez-Gracia A."/>
            <person name="Schaack S."/>
            <person name="Shukla A."/>
            <person name="Tetreau G."/>
            <person name="Wang Y."/>
            <person name="Xiong G.H."/>
            <person name="Traut W."/>
            <person name="Walsh T.K."/>
            <person name="Worley K.C."/>
            <person name="Wu D."/>
            <person name="Wu W."/>
            <person name="Wu Y.Q."/>
            <person name="Zhang X."/>
            <person name="Zou Z."/>
            <person name="Zucker H."/>
            <person name="Briscoe A.D."/>
            <person name="Burmester T."/>
            <person name="Clem R.J."/>
            <person name="Feyereisen R."/>
            <person name="Grimmelikhuijzen C.J.P."/>
            <person name="Hamodrakas S.J."/>
            <person name="Hansson B.S."/>
            <person name="Huguet E."/>
            <person name="Jermiin L.S."/>
            <person name="Lan Q."/>
            <person name="Lehman H.K."/>
            <person name="Lorenzen M."/>
            <person name="Merzendorfer H."/>
            <person name="Michalopoulos I."/>
            <person name="Morton D.B."/>
            <person name="Muthukrishnan S."/>
            <person name="Oakeshott J.G."/>
            <person name="Palmer W."/>
            <person name="Park Y."/>
            <person name="Passarelli A.L."/>
            <person name="Rozas J."/>
            <person name="Schwartz L.M."/>
            <person name="Smith W."/>
            <person name="Southgate A."/>
            <person name="Vilcinskas A."/>
            <person name="Vogt R."/>
            <person name="Wang P."/>
            <person name="Werren J."/>
            <person name="Yu X.Q."/>
            <person name="Zhou J.J."/>
            <person name="Brown S.J."/>
            <person name="Scherer S.E."/>
            <person name="Richards S."/>
            <person name="Blissard G.W."/>
        </authorList>
    </citation>
    <scope>NUCLEOTIDE SEQUENCE</scope>
</reference>
<gene>
    <name evidence="1" type="ORF">O3G_MSEX006459</name>
</gene>